<accession>A0ABV3P2F8</accession>
<dbReference type="PANTHER" id="PTHR30055">
    <property type="entry name" value="HTH-TYPE TRANSCRIPTIONAL REGULATOR RUTR"/>
    <property type="match status" value="1"/>
</dbReference>
<name>A0ABV3P2F8_9ACTN</name>
<dbReference type="PRINTS" id="PR00455">
    <property type="entry name" value="HTHTETR"/>
</dbReference>
<dbReference type="EMBL" id="JBFNQN010000002">
    <property type="protein sequence ID" value="MEW9263788.1"/>
    <property type="molecule type" value="Genomic_DNA"/>
</dbReference>
<dbReference type="Gene3D" id="1.10.357.10">
    <property type="entry name" value="Tetracycline Repressor, domain 2"/>
    <property type="match status" value="1"/>
</dbReference>
<reference evidence="4 5" key="1">
    <citation type="submission" date="2024-07" db="EMBL/GenBank/DDBJ databases">
        <authorList>
            <person name="Thanompreechachai J."/>
            <person name="Duangmal K."/>
        </authorList>
    </citation>
    <scope>NUCLEOTIDE SEQUENCE [LARGE SCALE GENOMIC DNA]</scope>
    <source>
        <strain evidence="4 5">KCTC 19886</strain>
    </source>
</reference>
<evidence type="ECO:0000256" key="1">
    <source>
        <dbReference type="ARBA" id="ARBA00023125"/>
    </source>
</evidence>
<dbReference type="InterPro" id="IPR001647">
    <property type="entry name" value="HTH_TetR"/>
</dbReference>
<dbReference type="Proteomes" id="UP001555826">
    <property type="component" value="Unassembled WGS sequence"/>
</dbReference>
<gene>
    <name evidence="4" type="ORF">AB1207_03425</name>
</gene>
<proteinExistence type="predicted"/>
<evidence type="ECO:0000256" key="2">
    <source>
        <dbReference type="PROSITE-ProRule" id="PRU00335"/>
    </source>
</evidence>
<evidence type="ECO:0000313" key="5">
    <source>
        <dbReference type="Proteomes" id="UP001555826"/>
    </source>
</evidence>
<dbReference type="RefSeq" id="WP_367636381.1">
    <property type="nucleotide sequence ID" value="NZ_JBFNQN010000002.1"/>
</dbReference>
<dbReference type="SUPFAM" id="SSF46689">
    <property type="entry name" value="Homeodomain-like"/>
    <property type="match status" value="1"/>
</dbReference>
<comment type="caution">
    <text evidence="4">The sequence shown here is derived from an EMBL/GenBank/DDBJ whole genome shotgun (WGS) entry which is preliminary data.</text>
</comment>
<dbReference type="PANTHER" id="PTHR30055:SF237">
    <property type="entry name" value="TRANSCRIPTIONAL REPRESSOR MCE3R"/>
    <property type="match status" value="1"/>
</dbReference>
<evidence type="ECO:0000259" key="3">
    <source>
        <dbReference type="PROSITE" id="PS50977"/>
    </source>
</evidence>
<feature type="domain" description="HTH tetR-type" evidence="3">
    <location>
        <begin position="12"/>
        <end position="72"/>
    </location>
</feature>
<keyword evidence="5" id="KW-1185">Reference proteome</keyword>
<sequence length="194" mass="21359">MTTTAGEARPAGPGRQRLHEAALRLFSEHGVSGTSLQMIADEVGVTKAAVYYHYRTKDELVVGVVAPFLDRVSDVVEAARARRGRRAQVEVLLEGLVDLIVDVRRLYVVAAVDPVIAHLQEHYPRMREIGDELRELLAGPDADAERRVAVVFFLSGLVGPLGDASCRDIPDEDLRRMLLGTGRRSLLPRRASRA</sequence>
<evidence type="ECO:0000313" key="4">
    <source>
        <dbReference type="EMBL" id="MEW9263788.1"/>
    </source>
</evidence>
<dbReference type="InterPro" id="IPR009057">
    <property type="entry name" value="Homeodomain-like_sf"/>
</dbReference>
<organism evidence="4 5">
    <name type="scientific">Kineococcus endophyticus</name>
    <dbReference type="NCBI Taxonomy" id="1181883"/>
    <lineage>
        <taxon>Bacteria</taxon>
        <taxon>Bacillati</taxon>
        <taxon>Actinomycetota</taxon>
        <taxon>Actinomycetes</taxon>
        <taxon>Kineosporiales</taxon>
        <taxon>Kineosporiaceae</taxon>
        <taxon>Kineococcus</taxon>
    </lineage>
</organism>
<dbReference type="InterPro" id="IPR050109">
    <property type="entry name" value="HTH-type_TetR-like_transc_reg"/>
</dbReference>
<dbReference type="PROSITE" id="PS50977">
    <property type="entry name" value="HTH_TETR_2"/>
    <property type="match status" value="1"/>
</dbReference>
<keyword evidence="1 2" id="KW-0238">DNA-binding</keyword>
<dbReference type="Pfam" id="PF00440">
    <property type="entry name" value="TetR_N"/>
    <property type="match status" value="1"/>
</dbReference>
<feature type="DNA-binding region" description="H-T-H motif" evidence="2">
    <location>
        <begin position="35"/>
        <end position="54"/>
    </location>
</feature>
<protein>
    <submittedName>
        <fullName evidence="4">TetR/AcrR family transcriptional regulator</fullName>
    </submittedName>
</protein>